<feature type="compositionally biased region" description="Polar residues" evidence="1">
    <location>
        <begin position="231"/>
        <end position="250"/>
    </location>
</feature>
<protein>
    <submittedName>
        <fullName evidence="2">Uncharacterized protein</fullName>
    </submittedName>
</protein>
<gene>
    <name evidence="2" type="ORF">FNT36_08535</name>
</gene>
<keyword evidence="3" id="KW-1185">Reference proteome</keyword>
<reference evidence="2 3" key="1">
    <citation type="submission" date="2019-07" db="EMBL/GenBank/DDBJ databases">
        <title>Hymenobacter sp. straun FUR1 Genome sequencing and assembly.</title>
        <authorList>
            <person name="Chhetri G."/>
        </authorList>
    </citation>
    <scope>NUCLEOTIDE SEQUENCE [LARGE SCALE GENOMIC DNA]</scope>
    <source>
        <strain evidence="2 3">Fur1</strain>
    </source>
</reference>
<feature type="compositionally biased region" description="Low complexity" evidence="1">
    <location>
        <begin position="184"/>
        <end position="198"/>
    </location>
</feature>
<proteinExistence type="predicted"/>
<evidence type="ECO:0000313" key="3">
    <source>
        <dbReference type="Proteomes" id="UP000317624"/>
    </source>
</evidence>
<sequence>MEPTSHQPSYGSTGSANVPHSDNTSSAESSFSTTAAHATGSSPYPTDSSASSQPAAGGVKAKLDNALESGKKWLNDSGVAEQAQQLPQKAKDLGNKAWTGISGLTTTQKAVGVGLLAAGVAFLATRGKSKKSAGEYRDRPRKSPFDHQPHTKDGDHAYDRKGQRPWGASRYSSGSAPAGKPRVSSGSGYTSSPSSSHSNDLGRQAPTSRHQDAPASGQRRDQGPASGSRYDANTSGSQNPNNLDQLTSAY</sequence>
<feature type="compositionally biased region" description="Polar residues" evidence="1">
    <location>
        <begin position="199"/>
        <end position="208"/>
    </location>
</feature>
<evidence type="ECO:0000256" key="1">
    <source>
        <dbReference type="SAM" id="MobiDB-lite"/>
    </source>
</evidence>
<feature type="region of interest" description="Disordered" evidence="1">
    <location>
        <begin position="1"/>
        <end position="63"/>
    </location>
</feature>
<dbReference type="OrthoDB" id="882433at2"/>
<dbReference type="EMBL" id="VMRJ01000002">
    <property type="protein sequence ID" value="TVT41476.1"/>
    <property type="molecule type" value="Genomic_DNA"/>
</dbReference>
<dbReference type="AlphaFoldDB" id="A0A558BY90"/>
<organism evidence="2 3">
    <name type="scientific">Hymenobacter setariae</name>
    <dbReference type="NCBI Taxonomy" id="2594794"/>
    <lineage>
        <taxon>Bacteria</taxon>
        <taxon>Pseudomonadati</taxon>
        <taxon>Bacteroidota</taxon>
        <taxon>Cytophagia</taxon>
        <taxon>Cytophagales</taxon>
        <taxon>Hymenobacteraceae</taxon>
        <taxon>Hymenobacter</taxon>
    </lineage>
</organism>
<comment type="caution">
    <text evidence="2">The sequence shown here is derived from an EMBL/GenBank/DDBJ whole genome shotgun (WGS) entry which is preliminary data.</text>
</comment>
<feature type="region of interest" description="Disordered" evidence="1">
    <location>
        <begin position="124"/>
        <end position="250"/>
    </location>
</feature>
<accession>A0A558BY90</accession>
<evidence type="ECO:0000313" key="2">
    <source>
        <dbReference type="EMBL" id="TVT41476.1"/>
    </source>
</evidence>
<name>A0A558BY90_9BACT</name>
<feature type="compositionally biased region" description="Polar residues" evidence="1">
    <location>
        <begin position="1"/>
        <end position="20"/>
    </location>
</feature>
<feature type="compositionally biased region" description="Basic and acidic residues" evidence="1">
    <location>
        <begin position="132"/>
        <end position="162"/>
    </location>
</feature>
<feature type="compositionally biased region" description="Low complexity" evidence="1">
    <location>
        <begin position="21"/>
        <end position="52"/>
    </location>
</feature>
<dbReference type="RefSeq" id="WP_144846405.1">
    <property type="nucleotide sequence ID" value="NZ_VMRJ01000002.1"/>
</dbReference>
<dbReference type="Proteomes" id="UP000317624">
    <property type="component" value="Unassembled WGS sequence"/>
</dbReference>